<feature type="domain" description="Guanylate cyclase" evidence="3">
    <location>
        <begin position="306"/>
        <end position="440"/>
    </location>
</feature>
<evidence type="ECO:0000256" key="2">
    <source>
        <dbReference type="ARBA" id="ARBA00022840"/>
    </source>
</evidence>
<evidence type="ECO:0000313" key="4">
    <source>
        <dbReference type="EMBL" id="KAG5179673.1"/>
    </source>
</evidence>
<accession>A0A835YZX9</accession>
<dbReference type="GO" id="GO:0005737">
    <property type="term" value="C:cytoplasm"/>
    <property type="evidence" value="ECO:0007669"/>
    <property type="project" value="TreeGrafter"/>
</dbReference>
<gene>
    <name evidence="4" type="ORF">JKP88DRAFT_326367</name>
</gene>
<dbReference type="SUPFAM" id="SSF55073">
    <property type="entry name" value="Nucleotide cyclase"/>
    <property type="match status" value="1"/>
</dbReference>
<evidence type="ECO:0000256" key="1">
    <source>
        <dbReference type="ARBA" id="ARBA00022741"/>
    </source>
</evidence>
<keyword evidence="1" id="KW-0547">Nucleotide-binding</keyword>
<name>A0A835YZX9_9STRA</name>
<dbReference type="GO" id="GO:0035556">
    <property type="term" value="P:intracellular signal transduction"/>
    <property type="evidence" value="ECO:0007669"/>
    <property type="project" value="InterPro"/>
</dbReference>
<reference evidence="4" key="1">
    <citation type="submission" date="2021-02" db="EMBL/GenBank/DDBJ databases">
        <title>First Annotated Genome of the Yellow-green Alga Tribonema minus.</title>
        <authorList>
            <person name="Mahan K.M."/>
        </authorList>
    </citation>
    <scope>NUCLEOTIDE SEQUENCE</scope>
    <source>
        <strain evidence="4">UTEX B ZZ1240</strain>
    </source>
</reference>
<dbReference type="Gene3D" id="3.30.70.1230">
    <property type="entry name" value="Nucleotide cyclase"/>
    <property type="match status" value="2"/>
</dbReference>
<dbReference type="InterPro" id="IPR001054">
    <property type="entry name" value="A/G_cyclase"/>
</dbReference>
<dbReference type="Proteomes" id="UP000664859">
    <property type="component" value="Unassembled WGS sequence"/>
</dbReference>
<keyword evidence="5" id="KW-1185">Reference proteome</keyword>
<dbReference type="OrthoDB" id="194152at2759"/>
<dbReference type="PANTHER" id="PTHR16305:SF28">
    <property type="entry name" value="GUANYLATE CYCLASE DOMAIN-CONTAINING PROTEIN"/>
    <property type="match status" value="1"/>
</dbReference>
<comment type="caution">
    <text evidence="4">The sequence shown here is derived from an EMBL/GenBank/DDBJ whole genome shotgun (WGS) entry which is preliminary data.</text>
</comment>
<organism evidence="4 5">
    <name type="scientific">Tribonema minus</name>
    <dbReference type="NCBI Taxonomy" id="303371"/>
    <lineage>
        <taxon>Eukaryota</taxon>
        <taxon>Sar</taxon>
        <taxon>Stramenopiles</taxon>
        <taxon>Ochrophyta</taxon>
        <taxon>PX clade</taxon>
        <taxon>Xanthophyceae</taxon>
        <taxon>Tribonematales</taxon>
        <taxon>Tribonemataceae</taxon>
        <taxon>Tribonema</taxon>
    </lineage>
</organism>
<dbReference type="GO" id="GO:0005524">
    <property type="term" value="F:ATP binding"/>
    <property type="evidence" value="ECO:0007669"/>
    <property type="project" value="UniProtKB-KW"/>
</dbReference>
<dbReference type="PANTHER" id="PTHR16305">
    <property type="entry name" value="TESTICULAR SOLUBLE ADENYLYL CYCLASE"/>
    <property type="match status" value="1"/>
</dbReference>
<sequence length="1094" mass="114958">MRGLCQRRQQRVHGDGARVHGLLQQRVMGSVRRCGEEPALVRQRCCHRRSRRCRRCCHRRRRRRCACLSPMRGLCRRRPMATARECTSCCSRSRASCAASAGAGKEQRCRRRSRRYLESKSARDFSLPPRIFPTLPGPQDTELLRRSRSCVDGELQLTQSHNIMASGLLPASAEPIQHEGGRRYSAKWRTKVKAAVAHRRASLTLSDHAKRQQLQVLASFLPRAVLEDIAILTPAQAANMEPACRRMEGAVVVLFDLCSFTKLAEGLRRGSISLQDAGAEAGGRMSATACSGGGGDGGIGSSYASTLLSASLLRLQSTEEAQAGYGAEKLQDLLKALFQELMEALTEHGGDVIRLAGDALIALFHNRHEPGAGGDGGADVALLRRAALASALALQRLNGRRVQGLELHLRAALGVGPVDLYTLGDRQYGWHYTAVGEPFNSLDTALDDGVAGDMVWQSCSHSGRCVTFNRCDTTLDDGVAGDAVRCSRSGTCITFNSLAMALDDGVPGDMVVSAAFAAALLNNAAAPQTPAEGAAAEWAATRLASGNTKLQCTLAANDIKVALASDAARALAGGGPDFANVSAAAVEAVVARAEWLEGVVRSFVLPPVLHACAAEASGWFAELHRVAIIFVNIVLDCAPDLATLQGTFAILQRAMHGCGGVIKEFSQDDKVRMYVYAFADGDGIVMVGAVGLQEAAGPHRAARACAAALQMAHELQGTSGRAYIGISMGQIWALQMARELQGTSERAFIGIRLGQAWVEFASGGSIAVKGKAARMDVYLPLRCRAEALAFTTEQSLHLVGHTGLRRRLLKRVEQLSQGERGGLVILRGAPGMGKTALLRACVREWQDKLGAKVAVLGAYPFVPPAAAALAKEASGGGSGSGAVLNSAHLRASTAHTPLRSDGCGGGGGERAVRRVAQRDAGPGAAGAAAGAGGLHRVLCELLMARRPCAAAATAAEGARAVQLSSGGGGGGERVDVLATVLRAAAAMAGSVPLVVVIDDAQHMDKEASALLARERVAAILSAQRSRCAGVRGDVCSPPSGQFDDLMLHLSPTLPVPPRAALPSLSVTSITSALGCGAAHRRHLPGRCTTRGGER</sequence>
<proteinExistence type="predicted"/>
<protein>
    <recommendedName>
        <fullName evidence="3">Guanylate cyclase domain-containing protein</fullName>
    </recommendedName>
</protein>
<dbReference type="InterPro" id="IPR041664">
    <property type="entry name" value="AAA_16"/>
</dbReference>
<dbReference type="Pfam" id="PF13191">
    <property type="entry name" value="AAA_16"/>
    <property type="match status" value="1"/>
</dbReference>
<keyword evidence="2" id="KW-0067">ATP-binding</keyword>
<dbReference type="EMBL" id="JAFCMP010000446">
    <property type="protein sequence ID" value="KAG5179673.1"/>
    <property type="molecule type" value="Genomic_DNA"/>
</dbReference>
<dbReference type="InterPro" id="IPR029787">
    <property type="entry name" value="Nucleotide_cyclase"/>
</dbReference>
<dbReference type="AlphaFoldDB" id="A0A835YZX9"/>
<dbReference type="GO" id="GO:0009190">
    <property type="term" value="P:cyclic nucleotide biosynthetic process"/>
    <property type="evidence" value="ECO:0007669"/>
    <property type="project" value="InterPro"/>
</dbReference>
<dbReference type="Gene3D" id="3.40.50.300">
    <property type="entry name" value="P-loop containing nucleotide triphosphate hydrolases"/>
    <property type="match status" value="1"/>
</dbReference>
<dbReference type="SUPFAM" id="SSF52540">
    <property type="entry name" value="P-loop containing nucleoside triphosphate hydrolases"/>
    <property type="match status" value="1"/>
</dbReference>
<dbReference type="PROSITE" id="PS50125">
    <property type="entry name" value="GUANYLATE_CYCLASE_2"/>
    <property type="match status" value="1"/>
</dbReference>
<dbReference type="InterPro" id="IPR027417">
    <property type="entry name" value="P-loop_NTPase"/>
</dbReference>
<dbReference type="GO" id="GO:0004016">
    <property type="term" value="F:adenylate cyclase activity"/>
    <property type="evidence" value="ECO:0007669"/>
    <property type="project" value="TreeGrafter"/>
</dbReference>
<evidence type="ECO:0000313" key="5">
    <source>
        <dbReference type="Proteomes" id="UP000664859"/>
    </source>
</evidence>
<evidence type="ECO:0000259" key="3">
    <source>
        <dbReference type="PROSITE" id="PS50125"/>
    </source>
</evidence>